<dbReference type="EMBL" id="VFLP01000030">
    <property type="protein sequence ID" value="TRX93333.1"/>
    <property type="molecule type" value="Genomic_DNA"/>
</dbReference>
<comment type="caution">
    <text evidence="3">The sequence shown here is derived from an EMBL/GenBank/DDBJ whole genome shotgun (WGS) entry which is preliminary data.</text>
</comment>
<evidence type="ECO:0000313" key="4">
    <source>
        <dbReference type="Proteomes" id="UP000319160"/>
    </source>
</evidence>
<organism evidence="3 4">
    <name type="scientific">Xylaria flabelliformis</name>
    <dbReference type="NCBI Taxonomy" id="2512241"/>
    <lineage>
        <taxon>Eukaryota</taxon>
        <taxon>Fungi</taxon>
        <taxon>Dikarya</taxon>
        <taxon>Ascomycota</taxon>
        <taxon>Pezizomycotina</taxon>
        <taxon>Sordariomycetes</taxon>
        <taxon>Xylariomycetidae</taxon>
        <taxon>Xylariales</taxon>
        <taxon>Xylariaceae</taxon>
        <taxon>Xylaria</taxon>
    </lineage>
</organism>
<evidence type="ECO:0000256" key="1">
    <source>
        <dbReference type="SAM" id="Coils"/>
    </source>
</evidence>
<name>A0A553HZG0_9PEZI</name>
<dbReference type="Proteomes" id="UP000319160">
    <property type="component" value="Unassembled WGS sequence"/>
</dbReference>
<keyword evidence="4" id="KW-1185">Reference proteome</keyword>
<proteinExistence type="predicted"/>
<evidence type="ECO:0000313" key="3">
    <source>
        <dbReference type="EMBL" id="TRX93333.1"/>
    </source>
</evidence>
<feature type="coiled-coil region" evidence="1">
    <location>
        <begin position="48"/>
        <end position="82"/>
    </location>
</feature>
<feature type="region of interest" description="Disordered" evidence="2">
    <location>
        <begin position="105"/>
        <end position="129"/>
    </location>
</feature>
<feature type="region of interest" description="Disordered" evidence="2">
    <location>
        <begin position="1"/>
        <end position="25"/>
    </location>
</feature>
<dbReference type="AlphaFoldDB" id="A0A553HZG0"/>
<dbReference type="OrthoDB" id="10538507at2759"/>
<keyword evidence="1" id="KW-0175">Coiled coil</keyword>
<protein>
    <submittedName>
        <fullName evidence="3">Uncharacterized protein</fullName>
    </submittedName>
</protein>
<gene>
    <name evidence="3" type="ORF">FHL15_005912</name>
</gene>
<reference evidence="4" key="1">
    <citation type="submission" date="2019-06" db="EMBL/GenBank/DDBJ databases">
        <title>Draft genome sequence of the griseofulvin-producing fungus Xylaria cubensis strain G536.</title>
        <authorList>
            <person name="Mead M.E."/>
            <person name="Raja H.A."/>
            <person name="Steenwyk J.L."/>
            <person name="Knowles S.L."/>
            <person name="Oberlies N.H."/>
            <person name="Rokas A."/>
        </authorList>
    </citation>
    <scope>NUCLEOTIDE SEQUENCE [LARGE SCALE GENOMIC DNA]</scope>
    <source>
        <strain evidence="4">G536</strain>
    </source>
</reference>
<accession>A0A553HZG0</accession>
<sequence>MMKIPTTKMNLTTAPVTRPSPRKKEKAEVLKKLIAAAETEDSDEDMEAGNAKLDYNNVTKELETYRKEISDLTTELEGAKKGSFELEEKLKTLQGAQMTHRLSDTTFSEQKTTAQKRIETPTNTCTSRL</sequence>
<evidence type="ECO:0000256" key="2">
    <source>
        <dbReference type="SAM" id="MobiDB-lite"/>
    </source>
</evidence>